<evidence type="ECO:0000256" key="3">
    <source>
        <dbReference type="ARBA" id="ARBA00022679"/>
    </source>
</evidence>
<keyword evidence="6 7" id="KW-0472">Membrane</keyword>
<dbReference type="Gene3D" id="3.90.550.10">
    <property type="entry name" value="Spore Coat Polysaccharide Biosynthesis Protein SpsA, Chain A"/>
    <property type="match status" value="1"/>
</dbReference>
<evidence type="ECO:0000256" key="2">
    <source>
        <dbReference type="ARBA" id="ARBA00022676"/>
    </source>
</evidence>
<evidence type="ECO:0000259" key="8">
    <source>
        <dbReference type="Pfam" id="PF00535"/>
    </source>
</evidence>
<reference evidence="9" key="2">
    <citation type="journal article" date="2021" name="PeerJ">
        <title>Extensive microbial diversity within the chicken gut microbiome revealed by metagenomics and culture.</title>
        <authorList>
            <person name="Gilroy R."/>
            <person name="Ravi A."/>
            <person name="Getino M."/>
            <person name="Pursley I."/>
            <person name="Horton D.L."/>
            <person name="Alikhan N.F."/>
            <person name="Baker D."/>
            <person name="Gharbi K."/>
            <person name="Hall N."/>
            <person name="Watson M."/>
            <person name="Adriaenssens E.M."/>
            <person name="Foster-Nyarko E."/>
            <person name="Jarju S."/>
            <person name="Secka A."/>
            <person name="Antonio M."/>
            <person name="Oren A."/>
            <person name="Chaudhuri R.R."/>
            <person name="La Ragione R."/>
            <person name="Hildebrand F."/>
            <person name="Pallen M.J."/>
        </authorList>
    </citation>
    <scope>NUCLEOTIDE SEQUENCE</scope>
    <source>
        <strain evidence="9">13766</strain>
    </source>
</reference>
<dbReference type="Pfam" id="PF00535">
    <property type="entry name" value="Glycos_transf_2"/>
    <property type="match status" value="1"/>
</dbReference>
<dbReference type="InterPro" id="IPR050256">
    <property type="entry name" value="Glycosyltransferase_2"/>
</dbReference>
<keyword evidence="5 7" id="KW-1133">Transmembrane helix</keyword>
<evidence type="ECO:0000313" key="10">
    <source>
        <dbReference type="Proteomes" id="UP000824140"/>
    </source>
</evidence>
<name>A0A9D1K653_9FIRM</name>
<dbReference type="GO" id="GO:0016757">
    <property type="term" value="F:glycosyltransferase activity"/>
    <property type="evidence" value="ECO:0007669"/>
    <property type="project" value="UniProtKB-KW"/>
</dbReference>
<sequence>MNPTPTLYIVVPCYNEEEVLPETARRLSALMDSLISFGEISPESRVLFVDDGSGDATWDIIESFTDPRFEGAKLAHNAGHQNALWAGMTLACGQCDAVISIDADLQDDPEAIHGFLDAYREGCDVVYGVRKSRETDTAFKRLTAEGFYKLMRLFGAEIVDNHADYRLLSRRALEALLRFGEVNLFLRGMVPLLGFPSKKVYYNRAERFAGESKYPLRKMLGFAMEGITSFSVKPIRLITLLGVLFALLGVVFGIYALISLCTGHAVAGWTSLIMSIWLIGGVNLIALGLIGEYIGKIYMETKRRPRYILESYIKLGGEEEDGAEE</sequence>
<dbReference type="AlphaFoldDB" id="A0A9D1K653"/>
<dbReference type="CDD" id="cd04187">
    <property type="entry name" value="DPM1_like_bac"/>
    <property type="match status" value="1"/>
</dbReference>
<dbReference type="PANTHER" id="PTHR48090:SF1">
    <property type="entry name" value="PROPHAGE BACTOPRENOL GLUCOSYL TRANSFERASE HOMOLOG"/>
    <property type="match status" value="1"/>
</dbReference>
<organism evidence="9 10">
    <name type="scientific">Candidatus Alectryocaccomicrobium excrementavium</name>
    <dbReference type="NCBI Taxonomy" id="2840668"/>
    <lineage>
        <taxon>Bacteria</taxon>
        <taxon>Bacillati</taxon>
        <taxon>Bacillota</taxon>
        <taxon>Clostridia</taxon>
        <taxon>Candidatus Alectryocaccomicrobium</taxon>
    </lineage>
</organism>
<reference evidence="9" key="1">
    <citation type="submission" date="2020-10" db="EMBL/GenBank/DDBJ databases">
        <authorList>
            <person name="Gilroy R."/>
        </authorList>
    </citation>
    <scope>NUCLEOTIDE SEQUENCE</scope>
    <source>
        <strain evidence="9">13766</strain>
    </source>
</reference>
<accession>A0A9D1K653</accession>
<evidence type="ECO:0000313" key="9">
    <source>
        <dbReference type="EMBL" id="HIS92307.1"/>
    </source>
</evidence>
<dbReference type="PANTHER" id="PTHR48090">
    <property type="entry name" value="UNDECAPRENYL-PHOSPHATE 4-DEOXY-4-FORMAMIDO-L-ARABINOSE TRANSFERASE-RELATED"/>
    <property type="match status" value="1"/>
</dbReference>
<keyword evidence="4 7" id="KW-0812">Transmembrane</keyword>
<dbReference type="GO" id="GO:0005886">
    <property type="term" value="C:plasma membrane"/>
    <property type="evidence" value="ECO:0007669"/>
    <property type="project" value="TreeGrafter"/>
</dbReference>
<dbReference type="InterPro" id="IPR029044">
    <property type="entry name" value="Nucleotide-diphossugar_trans"/>
</dbReference>
<dbReference type="Proteomes" id="UP000824140">
    <property type="component" value="Unassembled WGS sequence"/>
</dbReference>
<proteinExistence type="predicted"/>
<evidence type="ECO:0000256" key="6">
    <source>
        <dbReference type="ARBA" id="ARBA00023136"/>
    </source>
</evidence>
<evidence type="ECO:0000256" key="7">
    <source>
        <dbReference type="SAM" id="Phobius"/>
    </source>
</evidence>
<comment type="subcellular location">
    <subcellularLocation>
        <location evidence="1">Membrane</location>
        <topology evidence="1">Multi-pass membrane protein</topology>
    </subcellularLocation>
</comment>
<keyword evidence="2" id="KW-0328">Glycosyltransferase</keyword>
<protein>
    <submittedName>
        <fullName evidence="9">Glycosyltransferase family 2 protein</fullName>
    </submittedName>
</protein>
<dbReference type="SUPFAM" id="SSF53448">
    <property type="entry name" value="Nucleotide-diphospho-sugar transferases"/>
    <property type="match status" value="1"/>
</dbReference>
<dbReference type="EMBL" id="DVJN01000093">
    <property type="protein sequence ID" value="HIS92307.1"/>
    <property type="molecule type" value="Genomic_DNA"/>
</dbReference>
<feature type="transmembrane region" description="Helical" evidence="7">
    <location>
        <begin position="237"/>
        <end position="260"/>
    </location>
</feature>
<comment type="caution">
    <text evidence="9">The sequence shown here is derived from an EMBL/GenBank/DDBJ whole genome shotgun (WGS) entry which is preliminary data.</text>
</comment>
<evidence type="ECO:0000256" key="5">
    <source>
        <dbReference type="ARBA" id="ARBA00022989"/>
    </source>
</evidence>
<gene>
    <name evidence="9" type="ORF">IAA84_04740</name>
</gene>
<evidence type="ECO:0000256" key="4">
    <source>
        <dbReference type="ARBA" id="ARBA00022692"/>
    </source>
</evidence>
<evidence type="ECO:0000256" key="1">
    <source>
        <dbReference type="ARBA" id="ARBA00004141"/>
    </source>
</evidence>
<dbReference type="InterPro" id="IPR001173">
    <property type="entry name" value="Glyco_trans_2-like"/>
</dbReference>
<feature type="domain" description="Glycosyltransferase 2-like" evidence="8">
    <location>
        <begin position="9"/>
        <end position="176"/>
    </location>
</feature>
<feature type="transmembrane region" description="Helical" evidence="7">
    <location>
        <begin position="272"/>
        <end position="294"/>
    </location>
</feature>
<keyword evidence="3" id="KW-0808">Transferase</keyword>